<evidence type="ECO:0000256" key="1">
    <source>
        <dbReference type="ARBA" id="ARBA00023015"/>
    </source>
</evidence>
<keyword evidence="3" id="KW-0804">Transcription</keyword>
<dbReference type="Pfam" id="PF13377">
    <property type="entry name" value="Peripla_BP_3"/>
    <property type="match status" value="1"/>
</dbReference>
<gene>
    <name evidence="5" type="ORF">FO013_15500</name>
</gene>
<evidence type="ECO:0000313" key="6">
    <source>
        <dbReference type="Proteomes" id="UP000316406"/>
    </source>
</evidence>
<dbReference type="InterPro" id="IPR000843">
    <property type="entry name" value="HTH_LacI"/>
</dbReference>
<dbReference type="PANTHER" id="PTHR30146">
    <property type="entry name" value="LACI-RELATED TRANSCRIPTIONAL REPRESSOR"/>
    <property type="match status" value="1"/>
</dbReference>
<evidence type="ECO:0000313" key="5">
    <source>
        <dbReference type="EMBL" id="TSI14149.1"/>
    </source>
</evidence>
<proteinExistence type="predicted"/>
<dbReference type="Gene3D" id="1.10.260.40">
    <property type="entry name" value="lambda repressor-like DNA-binding domains"/>
    <property type="match status" value="1"/>
</dbReference>
<dbReference type="SUPFAM" id="SSF53822">
    <property type="entry name" value="Periplasmic binding protein-like I"/>
    <property type="match status" value="1"/>
</dbReference>
<dbReference type="OrthoDB" id="37081at2"/>
<sequence length="363" mass="39322">MTDEAGTRRGKPRPSIKDVAALAGVSWRTVSNVIHGHRYLRPETKAKVEDAIAELGYKPQMAARHLRSGRSDVITLAIPYIDHPYFASLAHAVVEAAKAYEYTVLIDETRGLPDKEEQVARGYQSIQTDGIIFSPLTLPVDSILAARDDTPLVLLGEHTLDPRIDHVTADNVESTREATEHLISLGHRRIAFLGYLTEGTLGTGDLRFEGYRRALATAEIDENPELIIGAAPQADIAEAVGAESDYSREEGYSRAQQILLLHQTTQIDAVVCANDLLAIGLLRALREADVKVPSDIAVTGWDNTPEGGYSAPTLTTVAPDMNAIARFAVEAVHKRIQGSSEAPVGRVAPHRLMIRESTAGAAS</sequence>
<dbReference type="SUPFAM" id="SSF47413">
    <property type="entry name" value="lambda repressor-like DNA-binding domains"/>
    <property type="match status" value="1"/>
</dbReference>
<dbReference type="Pfam" id="PF00356">
    <property type="entry name" value="LacI"/>
    <property type="match status" value="1"/>
</dbReference>
<protein>
    <submittedName>
        <fullName evidence="5">LacI family transcriptional regulator</fullName>
    </submittedName>
</protein>
<dbReference type="PROSITE" id="PS50932">
    <property type="entry name" value="HTH_LACI_2"/>
    <property type="match status" value="1"/>
</dbReference>
<accession>A0A556C9L8</accession>
<keyword evidence="6" id="KW-1185">Reference proteome</keyword>
<dbReference type="AlphaFoldDB" id="A0A556C9L8"/>
<dbReference type="CDD" id="cd06267">
    <property type="entry name" value="PBP1_LacI_sugar_binding-like"/>
    <property type="match status" value="1"/>
</dbReference>
<organism evidence="5 6">
    <name type="scientific">Brevibacterium aurantiacum</name>
    <dbReference type="NCBI Taxonomy" id="273384"/>
    <lineage>
        <taxon>Bacteria</taxon>
        <taxon>Bacillati</taxon>
        <taxon>Actinomycetota</taxon>
        <taxon>Actinomycetes</taxon>
        <taxon>Micrococcales</taxon>
        <taxon>Brevibacteriaceae</taxon>
        <taxon>Brevibacterium</taxon>
    </lineage>
</organism>
<dbReference type="GO" id="GO:0003700">
    <property type="term" value="F:DNA-binding transcription factor activity"/>
    <property type="evidence" value="ECO:0007669"/>
    <property type="project" value="TreeGrafter"/>
</dbReference>
<dbReference type="Proteomes" id="UP000316406">
    <property type="component" value="Unassembled WGS sequence"/>
</dbReference>
<keyword evidence="2" id="KW-0238">DNA-binding</keyword>
<dbReference type="InterPro" id="IPR028082">
    <property type="entry name" value="Peripla_BP_I"/>
</dbReference>
<dbReference type="GO" id="GO:0000976">
    <property type="term" value="F:transcription cis-regulatory region binding"/>
    <property type="evidence" value="ECO:0007669"/>
    <property type="project" value="TreeGrafter"/>
</dbReference>
<dbReference type="RefSeq" id="WP_143923459.1">
    <property type="nucleotide sequence ID" value="NZ_VLTK01000009.1"/>
</dbReference>
<keyword evidence="1" id="KW-0805">Transcription regulation</keyword>
<dbReference type="Gene3D" id="3.40.50.2300">
    <property type="match status" value="2"/>
</dbReference>
<evidence type="ECO:0000256" key="3">
    <source>
        <dbReference type="ARBA" id="ARBA00023163"/>
    </source>
</evidence>
<dbReference type="SMART" id="SM00354">
    <property type="entry name" value="HTH_LACI"/>
    <property type="match status" value="1"/>
</dbReference>
<dbReference type="InterPro" id="IPR010982">
    <property type="entry name" value="Lambda_DNA-bd_dom_sf"/>
</dbReference>
<name>A0A556C9L8_BREAU</name>
<feature type="domain" description="HTH lacI-type" evidence="4">
    <location>
        <begin position="14"/>
        <end position="68"/>
    </location>
</feature>
<dbReference type="EMBL" id="VLTK01000009">
    <property type="protein sequence ID" value="TSI14149.1"/>
    <property type="molecule type" value="Genomic_DNA"/>
</dbReference>
<comment type="caution">
    <text evidence="5">The sequence shown here is derived from an EMBL/GenBank/DDBJ whole genome shotgun (WGS) entry which is preliminary data.</text>
</comment>
<reference evidence="5 6" key="1">
    <citation type="submission" date="2019-07" db="EMBL/GenBank/DDBJ databases">
        <title>Draft genome sequence of Brevibacterium aurantiacum XU54 isolated from Xinjiang China.</title>
        <authorList>
            <person name="Xu X."/>
        </authorList>
    </citation>
    <scope>NUCLEOTIDE SEQUENCE [LARGE SCALE GENOMIC DNA]</scope>
    <source>
        <strain evidence="5 6">XU54</strain>
    </source>
</reference>
<evidence type="ECO:0000259" key="4">
    <source>
        <dbReference type="PROSITE" id="PS50932"/>
    </source>
</evidence>
<dbReference type="PROSITE" id="PS00356">
    <property type="entry name" value="HTH_LACI_1"/>
    <property type="match status" value="1"/>
</dbReference>
<dbReference type="CDD" id="cd01392">
    <property type="entry name" value="HTH_LacI"/>
    <property type="match status" value="1"/>
</dbReference>
<dbReference type="InterPro" id="IPR046335">
    <property type="entry name" value="LacI/GalR-like_sensor"/>
</dbReference>
<evidence type="ECO:0000256" key="2">
    <source>
        <dbReference type="ARBA" id="ARBA00023125"/>
    </source>
</evidence>
<dbReference type="PANTHER" id="PTHR30146:SF153">
    <property type="entry name" value="LACTOSE OPERON REPRESSOR"/>
    <property type="match status" value="1"/>
</dbReference>